<evidence type="ECO:0000313" key="2">
    <source>
        <dbReference type="EMBL" id="GGH63491.1"/>
    </source>
</evidence>
<dbReference type="RefSeq" id="WP_188359729.1">
    <property type="nucleotide sequence ID" value="NZ_BMDC01000002.1"/>
</dbReference>
<proteinExistence type="predicted"/>
<dbReference type="Proteomes" id="UP000600171">
    <property type="component" value="Unassembled WGS sequence"/>
</dbReference>
<keyword evidence="3" id="KW-1185">Reference proteome</keyword>
<protein>
    <submittedName>
        <fullName evidence="2">Uncharacterized protein</fullName>
    </submittedName>
</protein>
<evidence type="ECO:0000313" key="3">
    <source>
        <dbReference type="Proteomes" id="UP000600171"/>
    </source>
</evidence>
<dbReference type="EMBL" id="BMDC01000002">
    <property type="protein sequence ID" value="GGH63491.1"/>
    <property type="molecule type" value="Genomic_DNA"/>
</dbReference>
<feature type="transmembrane region" description="Helical" evidence="1">
    <location>
        <begin position="6"/>
        <end position="24"/>
    </location>
</feature>
<name>A0A917MTV1_9MICC</name>
<sequence>MKTSSLVSSVAAVGIIGLGALGFYSQTQEQQTREELAFPARVTHELYLLKATAEYGARPDSGLEGLVDSLLEDYPESARELGREGTPYAEDVNLDSVEAGMSDIDVTAQKIYRDLLTSGQDDARAAAVGTIESLVIYDQQTRGTEVKVPSWLEEEQEPAACLPSDSAGEAPESVQVLAQTGDYYLYTAQVFDARSSTDSLDEKEKKASGAALADAQETNRQLDDAIACTWQLPANSPNFGIDRSQQPSQVLEGARDALTVNAAVVLADPQVPVDSKLFKELLVESISSQKPAG</sequence>
<organism evidence="2 3">
    <name type="scientific">Rothia aerolata</name>
    <dbReference type="NCBI Taxonomy" id="1812262"/>
    <lineage>
        <taxon>Bacteria</taxon>
        <taxon>Bacillati</taxon>
        <taxon>Actinomycetota</taxon>
        <taxon>Actinomycetes</taxon>
        <taxon>Micrococcales</taxon>
        <taxon>Micrococcaceae</taxon>
        <taxon>Rothia</taxon>
    </lineage>
</organism>
<accession>A0A917MTV1</accession>
<keyword evidence="1" id="KW-0472">Membrane</keyword>
<keyword evidence="1" id="KW-0812">Transmembrane</keyword>
<dbReference type="AlphaFoldDB" id="A0A917MTV1"/>
<gene>
    <name evidence="2" type="ORF">GCM10007359_14830</name>
</gene>
<evidence type="ECO:0000256" key="1">
    <source>
        <dbReference type="SAM" id="Phobius"/>
    </source>
</evidence>
<reference evidence="2 3" key="1">
    <citation type="journal article" date="2014" name="Int. J. Syst. Evol. Microbiol.">
        <title>Complete genome sequence of Corynebacterium casei LMG S-19264T (=DSM 44701T), isolated from a smear-ripened cheese.</title>
        <authorList>
            <consortium name="US DOE Joint Genome Institute (JGI-PGF)"/>
            <person name="Walter F."/>
            <person name="Albersmeier A."/>
            <person name="Kalinowski J."/>
            <person name="Ruckert C."/>
        </authorList>
    </citation>
    <scope>NUCLEOTIDE SEQUENCE [LARGE SCALE GENOMIC DNA]</scope>
    <source>
        <strain evidence="2 3">CCM 8669</strain>
    </source>
</reference>
<keyword evidence="1" id="KW-1133">Transmembrane helix</keyword>
<comment type="caution">
    <text evidence="2">The sequence shown here is derived from an EMBL/GenBank/DDBJ whole genome shotgun (WGS) entry which is preliminary data.</text>
</comment>